<dbReference type="EMBL" id="BSXW01000407">
    <property type="protein sequence ID" value="GMF21433.1"/>
    <property type="molecule type" value="Genomic_DNA"/>
</dbReference>
<comment type="caution">
    <text evidence="1">The sequence shown here is derived from an EMBL/GenBank/DDBJ whole genome shotgun (WGS) entry which is preliminary data.</text>
</comment>
<evidence type="ECO:0000313" key="2">
    <source>
        <dbReference type="Proteomes" id="UP001165083"/>
    </source>
</evidence>
<organism evidence="1 2">
    <name type="scientific">Phytophthora lilii</name>
    <dbReference type="NCBI Taxonomy" id="2077276"/>
    <lineage>
        <taxon>Eukaryota</taxon>
        <taxon>Sar</taxon>
        <taxon>Stramenopiles</taxon>
        <taxon>Oomycota</taxon>
        <taxon>Peronosporomycetes</taxon>
        <taxon>Peronosporales</taxon>
        <taxon>Peronosporaceae</taxon>
        <taxon>Phytophthora</taxon>
    </lineage>
</organism>
<evidence type="ECO:0000313" key="1">
    <source>
        <dbReference type="EMBL" id="GMF21433.1"/>
    </source>
</evidence>
<reference evidence="1" key="1">
    <citation type="submission" date="2023-04" db="EMBL/GenBank/DDBJ databases">
        <title>Phytophthora lilii NBRC 32176.</title>
        <authorList>
            <person name="Ichikawa N."/>
            <person name="Sato H."/>
            <person name="Tonouchi N."/>
        </authorList>
    </citation>
    <scope>NUCLEOTIDE SEQUENCE</scope>
    <source>
        <strain evidence="1">NBRC 32176</strain>
    </source>
</reference>
<dbReference type="AlphaFoldDB" id="A0A9W6WXK0"/>
<gene>
    <name evidence="1" type="ORF">Plil01_000845900</name>
</gene>
<sequence>MPQSSHHIQLHQLVDGSNARRPLCNVEPPLQQTKLVMLAYQGEEQGLLPLTGEFFELFEWTDRTSGEVKDISAVSDVIHFTGSHST</sequence>
<accession>A0A9W6WXK0</accession>
<dbReference type="Proteomes" id="UP001165083">
    <property type="component" value="Unassembled WGS sequence"/>
</dbReference>
<protein>
    <submittedName>
        <fullName evidence="1">Unnamed protein product</fullName>
    </submittedName>
</protein>
<keyword evidence="2" id="KW-1185">Reference proteome</keyword>
<proteinExistence type="predicted"/>
<name>A0A9W6WXK0_9STRA</name>